<keyword evidence="6 9" id="KW-0408">Iron</keyword>
<evidence type="ECO:0000313" key="12">
    <source>
        <dbReference type="WBParaSite" id="TMUE_1000004386.1"/>
    </source>
</evidence>
<feature type="binding site" evidence="9">
    <location>
        <position position="246"/>
    </location>
    <ligand>
        <name>[4Fe-4S] cluster</name>
        <dbReference type="ChEBI" id="CHEBI:49883"/>
    </ligand>
</feature>
<dbReference type="WBParaSite" id="TMUE_1000004386.1">
    <property type="protein sequence ID" value="TMUE_1000004386.1"/>
    <property type="gene ID" value="WBGene00288171"/>
</dbReference>
<feature type="domain" description="Anamorsin C-terminal" evidence="10">
    <location>
        <begin position="222"/>
        <end position="265"/>
    </location>
</feature>
<comment type="subcellular location">
    <subcellularLocation>
        <location evidence="9">Cytoplasm</location>
    </subcellularLocation>
    <subcellularLocation>
        <location evidence="9">Mitochondrion intermembrane space</location>
    </subcellularLocation>
</comment>
<evidence type="ECO:0000256" key="7">
    <source>
        <dbReference type="ARBA" id="ARBA00023014"/>
    </source>
</evidence>
<feature type="binding site" evidence="9">
    <location>
        <position position="238"/>
    </location>
    <ligand>
        <name>[4Fe-4S] cluster</name>
        <dbReference type="ChEBI" id="CHEBI:49883"/>
    </ligand>
</feature>
<comment type="subunit">
    <text evidence="9">Monomer.</text>
</comment>
<dbReference type="STRING" id="70415.A0A5S6QAN0"/>
<feature type="short sequence motif" description="Cx2C motif 2" evidence="9">
    <location>
        <begin position="246"/>
        <end position="249"/>
    </location>
</feature>
<feature type="binding site" evidence="9">
    <location>
        <position position="217"/>
    </location>
    <ligand>
        <name>[2Fe-2S] cluster</name>
        <dbReference type="ChEBI" id="CHEBI:190135"/>
    </ligand>
</feature>
<comment type="cofactor">
    <cofactor evidence="9">
        <name>[2Fe-2S] cluster</name>
        <dbReference type="ChEBI" id="CHEBI:190135"/>
    </cofactor>
</comment>
<comment type="domain">
    <text evidence="9">The twin Cx2C motifs are involved in the recognition by the mitochondrial MIA40-ERV1 disulfide relay system. The formation of 2 disulfide bonds in the Cx2C motifs through dithiol/disulfide exchange reactions effectively traps the protein in the mitochondrial intermembrane space.</text>
</comment>
<evidence type="ECO:0000256" key="9">
    <source>
        <dbReference type="HAMAP-Rule" id="MF_03115"/>
    </source>
</evidence>
<keyword evidence="11" id="KW-1185">Reference proteome</keyword>
<proteinExistence type="inferred from homology"/>
<dbReference type="Pfam" id="PF05093">
    <property type="entry name" value="CIAPIN1"/>
    <property type="match status" value="1"/>
</dbReference>
<dbReference type="PANTHER" id="PTHR13273">
    <property type="entry name" value="ANAMORSIN"/>
    <property type="match status" value="1"/>
</dbReference>
<dbReference type="PANTHER" id="PTHR13273:SF14">
    <property type="entry name" value="ANAMORSIN"/>
    <property type="match status" value="1"/>
</dbReference>
<comment type="domain">
    <text evidence="9">The N-terminal domain has structural similarity with S-adenosyl-L-methionine-dependent methyltransferases, but does not bind S-adenosyl-L-methionine. It is required for correct assembly of the 2 Fe-S clusters.</text>
</comment>
<keyword evidence="9" id="KW-0001">2Fe-2S</keyword>
<dbReference type="GO" id="GO:0051539">
    <property type="term" value="F:4 iron, 4 sulfur cluster binding"/>
    <property type="evidence" value="ECO:0007669"/>
    <property type="project" value="UniProtKB-KW"/>
</dbReference>
<protein>
    <recommendedName>
        <fullName evidence="9">Anamorsin homolog</fullName>
    </recommendedName>
    <alternativeName>
        <fullName evidence="9">Fe-S cluster assembly protein DRE2 homolog</fullName>
    </alternativeName>
</protein>
<comment type="cofactor">
    <cofactor evidence="1 9">
        <name>[4Fe-4S] cluster</name>
        <dbReference type="ChEBI" id="CHEBI:49883"/>
    </cofactor>
</comment>
<feature type="binding site" evidence="9">
    <location>
        <position position="235"/>
    </location>
    <ligand>
        <name>[4Fe-4S] cluster</name>
        <dbReference type="ChEBI" id="CHEBI:49883"/>
    </ligand>
</feature>
<feature type="binding site" evidence="9">
    <location>
        <position position="249"/>
    </location>
    <ligand>
        <name>[4Fe-4S] cluster</name>
        <dbReference type="ChEBI" id="CHEBI:49883"/>
    </ligand>
</feature>
<evidence type="ECO:0000259" key="10">
    <source>
        <dbReference type="Pfam" id="PF05093"/>
    </source>
</evidence>
<comment type="caution">
    <text evidence="9">Lacks conserved residue(s) required for the propagation of feature annotation.</text>
</comment>
<feature type="short sequence motif" description="Cx2C motif 1" evidence="9">
    <location>
        <begin position="235"/>
        <end position="238"/>
    </location>
</feature>
<keyword evidence="5 9" id="KW-0479">Metal-binding</keyword>
<reference evidence="12" key="1">
    <citation type="submission" date="2019-12" db="UniProtKB">
        <authorList>
            <consortium name="WormBaseParasite"/>
        </authorList>
    </citation>
    <scope>IDENTIFICATION</scope>
</reference>
<dbReference type="GO" id="GO:0046872">
    <property type="term" value="F:metal ion binding"/>
    <property type="evidence" value="ECO:0007669"/>
    <property type="project" value="UniProtKB-KW"/>
</dbReference>
<comment type="domain">
    <text evidence="9">The C-terminal domain binds 2 Fe-S clusters but is otherwise mostly in an intrinsically disordered conformation.</text>
</comment>
<evidence type="ECO:0000313" key="11">
    <source>
        <dbReference type="Proteomes" id="UP000046395"/>
    </source>
</evidence>
<keyword evidence="7 9" id="KW-0411">Iron-sulfur</keyword>
<keyword evidence="8 9" id="KW-0496">Mitochondrion</keyword>
<dbReference type="AlphaFoldDB" id="A0A5S6QAN0"/>
<evidence type="ECO:0000256" key="6">
    <source>
        <dbReference type="ARBA" id="ARBA00023004"/>
    </source>
</evidence>
<comment type="function">
    <text evidence="9">Component of the cytosolic iron-sulfur (Fe-S) protein assembly (CIA) machinery. Required for the maturation of extramitochondrial Fe-S proteins. Part of an electron transfer chain functioning in an early step of cytosolic Fe-S biogenesis, facilitating the de novo assembly of a [4Fe-4S] cluster on the cytosolic Fe-S scaffold complex. Electrons are transferred from NADPH via a FAD- and FMN-containing diflavin oxidoreductase. Together with the diflavin oxidoreductase, also required for the assembly of the diferric tyrosyl radical cofactor of ribonucleotide reductase (RNR), probably by providing electrons for reduction during radical cofactor maturation in the catalytic small subunit.</text>
</comment>
<dbReference type="GO" id="GO:0005758">
    <property type="term" value="C:mitochondrial intermembrane space"/>
    <property type="evidence" value="ECO:0007669"/>
    <property type="project" value="UniProtKB-SubCell"/>
</dbReference>
<dbReference type="GO" id="GO:0016226">
    <property type="term" value="P:iron-sulfur cluster assembly"/>
    <property type="evidence" value="ECO:0007669"/>
    <property type="project" value="UniProtKB-UniRule"/>
</dbReference>
<dbReference type="InterPro" id="IPR046408">
    <property type="entry name" value="CIAPIN1"/>
</dbReference>
<name>A0A5S6QAN0_TRIMR</name>
<feature type="region of interest" description="Fe-S binding site B" evidence="9">
    <location>
        <begin position="235"/>
        <end position="249"/>
    </location>
</feature>
<evidence type="ECO:0000256" key="5">
    <source>
        <dbReference type="ARBA" id="ARBA00022723"/>
    </source>
</evidence>
<feature type="binding site" evidence="9">
    <location>
        <position position="200"/>
    </location>
    <ligand>
        <name>[2Fe-2S] cluster</name>
        <dbReference type="ChEBI" id="CHEBI:190135"/>
    </ligand>
</feature>
<evidence type="ECO:0000256" key="2">
    <source>
        <dbReference type="ARBA" id="ARBA00008169"/>
    </source>
</evidence>
<dbReference type="InterPro" id="IPR007785">
    <property type="entry name" value="Anamorsin"/>
</dbReference>
<keyword evidence="4 9" id="KW-0963">Cytoplasm</keyword>
<sequence length="374" mass="41601">MPVLSEACIRCKILFINLEKTTEASQLFDKTADTLLRTVSSETNLYDGQLLVLKSEELSKAESLVDIDECILLNNGTIHDELLAILFKCIRKRGVLTLATHADSGIYPNVESLFDQLYFAGFFRVEEVKDYLPGFTAVRCRRPSLDVGEGVAIKTTVSTKEQAGKVWLLNAGDVDDDLIDENELVKQEDYEIVRPQARACGVEKQQAKKKPCKNCTCGLADKIDLTGSESVKSSCGSCHLGDAFRCSTCPYRGLPPFKPGEKVKLPESDDNNRLPASGGFRVRKLPRYRLLRASIPFELRWSKIYSSSTVVDSNGLQLLTEVKTSVDRRNLDSDKDCSLVLHFSTMTNGLRIQTNTCPGNLPKVPTVHWGSKIR</sequence>
<evidence type="ECO:0000256" key="4">
    <source>
        <dbReference type="ARBA" id="ARBA00022490"/>
    </source>
</evidence>
<accession>A0A5S6QAN0</accession>
<evidence type="ECO:0000256" key="1">
    <source>
        <dbReference type="ARBA" id="ARBA00001966"/>
    </source>
</evidence>
<organism evidence="11 12">
    <name type="scientific">Trichuris muris</name>
    <name type="common">Mouse whipworm</name>
    <dbReference type="NCBI Taxonomy" id="70415"/>
    <lineage>
        <taxon>Eukaryota</taxon>
        <taxon>Metazoa</taxon>
        <taxon>Ecdysozoa</taxon>
        <taxon>Nematoda</taxon>
        <taxon>Enoplea</taxon>
        <taxon>Dorylaimia</taxon>
        <taxon>Trichinellida</taxon>
        <taxon>Trichuridae</taxon>
        <taxon>Trichuris</taxon>
    </lineage>
</organism>
<keyword evidence="3 9" id="KW-0004">4Fe-4S</keyword>
<feature type="binding site" evidence="9">
    <location>
        <position position="215"/>
    </location>
    <ligand>
        <name>[2Fe-2S] cluster</name>
        <dbReference type="ChEBI" id="CHEBI:190135"/>
    </ligand>
</feature>
<dbReference type="HAMAP" id="MF_03115">
    <property type="entry name" value="Anamorsin"/>
    <property type="match status" value="1"/>
</dbReference>
<evidence type="ECO:0000256" key="3">
    <source>
        <dbReference type="ARBA" id="ARBA00022485"/>
    </source>
</evidence>
<dbReference type="Proteomes" id="UP000046395">
    <property type="component" value="Unassembled WGS sequence"/>
</dbReference>
<feature type="binding site" evidence="9">
    <location>
        <position position="212"/>
    </location>
    <ligand>
        <name>[2Fe-2S] cluster</name>
        <dbReference type="ChEBI" id="CHEBI:190135"/>
    </ligand>
</feature>
<dbReference type="GO" id="GO:0009055">
    <property type="term" value="F:electron transfer activity"/>
    <property type="evidence" value="ECO:0007669"/>
    <property type="project" value="UniProtKB-UniRule"/>
</dbReference>
<dbReference type="GO" id="GO:0051537">
    <property type="term" value="F:2 iron, 2 sulfur cluster binding"/>
    <property type="evidence" value="ECO:0007669"/>
    <property type="project" value="UniProtKB-UniRule"/>
</dbReference>
<comment type="similarity">
    <text evidence="2 9">Belongs to the anamorsin family.</text>
</comment>
<evidence type="ECO:0000256" key="8">
    <source>
        <dbReference type="ARBA" id="ARBA00023128"/>
    </source>
</evidence>